<proteinExistence type="predicted"/>
<gene>
    <name evidence="2" type="ORF">ESZ54_08790</name>
</gene>
<dbReference type="Pfam" id="PF06161">
    <property type="entry name" value="DUF975"/>
    <property type="match status" value="1"/>
</dbReference>
<dbReference type="RefSeq" id="WP_136137306.1">
    <property type="nucleotide sequence ID" value="NZ_SDGV01000018.1"/>
</dbReference>
<dbReference type="PANTHER" id="PTHR40076:SF1">
    <property type="entry name" value="MEMBRANE PROTEIN"/>
    <property type="match status" value="1"/>
</dbReference>
<evidence type="ECO:0000313" key="3">
    <source>
        <dbReference type="Proteomes" id="UP000310506"/>
    </source>
</evidence>
<accession>A0A4S3B1R5</accession>
<organism evidence="2 3">
    <name type="scientific">Vagococcus silagei</name>
    <dbReference type="NCBI Taxonomy" id="2508885"/>
    <lineage>
        <taxon>Bacteria</taxon>
        <taxon>Bacillati</taxon>
        <taxon>Bacillota</taxon>
        <taxon>Bacilli</taxon>
        <taxon>Lactobacillales</taxon>
        <taxon>Enterococcaceae</taxon>
        <taxon>Vagococcus</taxon>
    </lineage>
</organism>
<protein>
    <submittedName>
        <fullName evidence="2">DUF975 family protein</fullName>
    </submittedName>
</protein>
<keyword evidence="3" id="KW-1185">Reference proteome</keyword>
<feature type="transmembrane region" description="Helical" evidence="1">
    <location>
        <begin position="199"/>
        <end position="224"/>
    </location>
</feature>
<reference evidence="2 3" key="1">
    <citation type="submission" date="2019-01" db="EMBL/GenBank/DDBJ databases">
        <title>Vagococcus silagei sp. nov. isolated from brewer's grain.</title>
        <authorList>
            <person name="Guu J.-R."/>
        </authorList>
    </citation>
    <scope>NUCLEOTIDE SEQUENCE [LARGE SCALE GENOMIC DNA]</scope>
    <source>
        <strain evidence="2 3">2B-2</strain>
    </source>
</reference>
<keyword evidence="1" id="KW-0812">Transmembrane</keyword>
<feature type="transmembrane region" description="Helical" evidence="1">
    <location>
        <begin position="82"/>
        <end position="106"/>
    </location>
</feature>
<feature type="transmembrane region" description="Helical" evidence="1">
    <location>
        <begin position="28"/>
        <end position="56"/>
    </location>
</feature>
<dbReference type="EMBL" id="SDGV01000018">
    <property type="protein sequence ID" value="THB60682.1"/>
    <property type="molecule type" value="Genomic_DNA"/>
</dbReference>
<name>A0A4S3B1R5_9ENTE</name>
<dbReference type="Proteomes" id="UP000310506">
    <property type="component" value="Unassembled WGS sequence"/>
</dbReference>
<comment type="caution">
    <text evidence="2">The sequence shown here is derived from an EMBL/GenBank/DDBJ whole genome shotgun (WGS) entry which is preliminary data.</text>
</comment>
<keyword evidence="1" id="KW-1133">Transmembrane helix</keyword>
<dbReference type="PANTHER" id="PTHR40076">
    <property type="entry name" value="MEMBRANE PROTEIN-RELATED"/>
    <property type="match status" value="1"/>
</dbReference>
<sequence>MYKTSSELKRTAKDSLAGRWGEAIKLSLVPVLISVLATLGVILMFIVLGAFGYFMYENGGGEYFDDAYAAGYDGFSPTFSYIVSPIISVVWSIITIGISFTFLDVIRREDKGPLEVKDAFRLFNGNDFVPVFLINLVMNIFIGLWSMLFLIPGIVKTYSYSQSNFIYKDLSTHEDTKSMGVTSFITESRELMNGHKGRLFWLDLTFIGWHILAPFTLGLLYIYLIPYQAATKAAFYEDLSKGRYLKDEEAEAVVEEDGEWTNF</sequence>
<dbReference type="OrthoDB" id="9784844at2"/>
<dbReference type="InterPro" id="IPR010380">
    <property type="entry name" value="DUF975"/>
</dbReference>
<evidence type="ECO:0000313" key="2">
    <source>
        <dbReference type="EMBL" id="THB60682.1"/>
    </source>
</evidence>
<keyword evidence="1" id="KW-0472">Membrane</keyword>
<feature type="transmembrane region" description="Helical" evidence="1">
    <location>
        <begin position="127"/>
        <end position="151"/>
    </location>
</feature>
<evidence type="ECO:0000256" key="1">
    <source>
        <dbReference type="SAM" id="Phobius"/>
    </source>
</evidence>
<dbReference type="AlphaFoldDB" id="A0A4S3B1R5"/>